<dbReference type="Pfam" id="PF04402">
    <property type="entry name" value="SIMPL"/>
    <property type="match status" value="1"/>
</dbReference>
<dbReference type="RefSeq" id="WP_377604395.1">
    <property type="nucleotide sequence ID" value="NZ_JBHUME010000009.1"/>
</dbReference>
<comment type="caution">
    <text evidence="1">The sequence shown here is derived from an EMBL/GenBank/DDBJ whole genome shotgun (WGS) entry which is preliminary data.</text>
</comment>
<reference evidence="2" key="1">
    <citation type="journal article" date="2019" name="Int. J. Syst. Evol. Microbiol.">
        <title>The Global Catalogue of Microorganisms (GCM) 10K type strain sequencing project: providing services to taxonomists for standard genome sequencing and annotation.</title>
        <authorList>
            <consortium name="The Broad Institute Genomics Platform"/>
            <consortium name="The Broad Institute Genome Sequencing Center for Infectious Disease"/>
            <person name="Wu L."/>
            <person name="Ma J."/>
        </authorList>
    </citation>
    <scope>NUCLEOTIDE SEQUENCE [LARGE SCALE GENOMIC DNA]</scope>
    <source>
        <strain evidence="2">KCTC 3950</strain>
    </source>
</reference>
<dbReference type="PANTHER" id="PTHR34387">
    <property type="entry name" value="SLR1258 PROTEIN"/>
    <property type="match status" value="1"/>
</dbReference>
<dbReference type="EMBL" id="JBHUME010000009">
    <property type="protein sequence ID" value="MFD2614008.1"/>
    <property type="molecule type" value="Genomic_DNA"/>
</dbReference>
<dbReference type="InterPro" id="IPR052022">
    <property type="entry name" value="26kDa_periplasmic_antigen"/>
</dbReference>
<sequence length="254" mass="27176">MDLKSRNKLVVGVLAGTLVLLSFTAGNSVTWKTAPTVHAEGVTQPVNHTITVSGQGEVKAEPDVAYVSVGVETRGKTAAEAQKANAASFAKVKKVLFEQYKLAAADVKTSGFQVQPEYDYTQNKQKLIGYVATHTLEVTYRKLDELGALLDGVSAAGANRVNQIQFSTEKKEAYELQALEKAMVNAEAKAKVLAKSAKRELKGVSSIVQTGNQPVPYFVNNQAMADTASESAGGTSIERGQITITTNVSVQYDF</sequence>
<dbReference type="Gene3D" id="3.30.70.2970">
    <property type="entry name" value="Protein of unknown function (DUF541), domain 2"/>
    <property type="match status" value="1"/>
</dbReference>
<accession>A0ABW5PHD8</accession>
<gene>
    <name evidence="1" type="ORF">ACFSUF_16460</name>
</gene>
<evidence type="ECO:0000313" key="2">
    <source>
        <dbReference type="Proteomes" id="UP001597541"/>
    </source>
</evidence>
<dbReference type="Proteomes" id="UP001597541">
    <property type="component" value="Unassembled WGS sequence"/>
</dbReference>
<evidence type="ECO:0000313" key="1">
    <source>
        <dbReference type="EMBL" id="MFD2614008.1"/>
    </source>
</evidence>
<dbReference type="InterPro" id="IPR007497">
    <property type="entry name" value="SIMPL/DUF541"/>
</dbReference>
<proteinExistence type="predicted"/>
<protein>
    <submittedName>
        <fullName evidence="1">SIMPL domain-containing protein</fullName>
    </submittedName>
</protein>
<dbReference type="Gene3D" id="3.30.110.170">
    <property type="entry name" value="Protein of unknown function (DUF541), domain 1"/>
    <property type="match status" value="1"/>
</dbReference>
<dbReference type="PANTHER" id="PTHR34387:SF1">
    <property type="entry name" value="PERIPLASMIC IMMUNOGENIC PROTEIN"/>
    <property type="match status" value="1"/>
</dbReference>
<keyword evidence="2" id="KW-1185">Reference proteome</keyword>
<name>A0ABW5PHD8_9BACL</name>
<organism evidence="1 2">
    <name type="scientific">Paenibacillus gansuensis</name>
    <dbReference type="NCBI Taxonomy" id="306542"/>
    <lineage>
        <taxon>Bacteria</taxon>
        <taxon>Bacillati</taxon>
        <taxon>Bacillota</taxon>
        <taxon>Bacilli</taxon>
        <taxon>Bacillales</taxon>
        <taxon>Paenibacillaceae</taxon>
        <taxon>Paenibacillus</taxon>
    </lineage>
</organism>